<sequence>MTDQHFLLPPGTPPAGVNRGSAMAALAALLDRSVDQIAGAAADVRYYDREAIRAASDVWDNNLLPLFWAASTANAGKRERRALAALEWMAALGERRRRWMIEQAAIAGVGLEPLLPPARPDAPGRGYRGYVMTPVCRLTRQTVDDLVPDYDLATASVRCLRVERAGTRLTAFLQLVAPRTYAVGQSDAQPALLNVMLEGVTDAVFDDLSDVRGANLDPRVDGIAISVGTGSRLRAASGEYRLDDHSWHLSTAGRRAHAVTPRASDRMRPPTTRGLGADA</sequence>
<comment type="caution">
    <text evidence="2">The sequence shown here is derived from an EMBL/GenBank/DDBJ whole genome shotgun (WGS) entry which is preliminary data.</text>
</comment>
<keyword evidence="3" id="KW-1185">Reference proteome</keyword>
<proteinExistence type="predicted"/>
<accession>A0ABS2U1L1</accession>
<name>A0ABS2U1L1_9ACTN</name>
<gene>
    <name evidence="2" type="ORF">ITX44_34060</name>
</gene>
<evidence type="ECO:0000313" key="2">
    <source>
        <dbReference type="EMBL" id="MBM9509488.1"/>
    </source>
</evidence>
<evidence type="ECO:0000313" key="3">
    <source>
        <dbReference type="Proteomes" id="UP000749040"/>
    </source>
</evidence>
<dbReference type="RefSeq" id="WP_205362660.1">
    <property type="nucleotide sequence ID" value="NZ_JADKYB010000026.1"/>
</dbReference>
<reference evidence="2 3" key="1">
    <citation type="submission" date="2021-01" db="EMBL/GenBank/DDBJ databases">
        <title>Streptomyces acididurans sp. nov., isolated from a peat swamp forest soil.</title>
        <authorList>
            <person name="Chantavorakit T."/>
            <person name="Duangmal K."/>
        </authorList>
    </citation>
    <scope>NUCLEOTIDE SEQUENCE [LARGE SCALE GENOMIC DNA]</scope>
    <source>
        <strain evidence="2 3">KK5PA1</strain>
    </source>
</reference>
<dbReference type="Proteomes" id="UP000749040">
    <property type="component" value="Unassembled WGS sequence"/>
</dbReference>
<dbReference type="EMBL" id="JADKYB010000026">
    <property type="protein sequence ID" value="MBM9509488.1"/>
    <property type="molecule type" value="Genomic_DNA"/>
</dbReference>
<feature type="region of interest" description="Disordered" evidence="1">
    <location>
        <begin position="253"/>
        <end position="279"/>
    </location>
</feature>
<organism evidence="2 3">
    <name type="scientific">Actinacidiphila acididurans</name>
    <dbReference type="NCBI Taxonomy" id="2784346"/>
    <lineage>
        <taxon>Bacteria</taxon>
        <taxon>Bacillati</taxon>
        <taxon>Actinomycetota</taxon>
        <taxon>Actinomycetes</taxon>
        <taxon>Kitasatosporales</taxon>
        <taxon>Streptomycetaceae</taxon>
        <taxon>Actinacidiphila</taxon>
    </lineage>
</organism>
<protein>
    <submittedName>
        <fullName evidence="2">Uncharacterized protein</fullName>
    </submittedName>
</protein>
<evidence type="ECO:0000256" key="1">
    <source>
        <dbReference type="SAM" id="MobiDB-lite"/>
    </source>
</evidence>